<dbReference type="InterPro" id="IPR007138">
    <property type="entry name" value="ABM_dom"/>
</dbReference>
<dbReference type="Gene3D" id="3.30.70.100">
    <property type="match status" value="1"/>
</dbReference>
<keyword evidence="2" id="KW-0560">Oxidoreductase</keyword>
<evidence type="ECO:0000313" key="2">
    <source>
        <dbReference type="EMBL" id="SFK70995.1"/>
    </source>
</evidence>
<proteinExistence type="predicted"/>
<name>A0A1I4BQL4_9HYPH</name>
<dbReference type="Proteomes" id="UP000323300">
    <property type="component" value="Unassembled WGS sequence"/>
</dbReference>
<keyword evidence="2" id="KW-0503">Monooxygenase</keyword>
<dbReference type="GO" id="GO:0004497">
    <property type="term" value="F:monooxygenase activity"/>
    <property type="evidence" value="ECO:0007669"/>
    <property type="project" value="UniProtKB-KW"/>
</dbReference>
<dbReference type="SUPFAM" id="SSF54909">
    <property type="entry name" value="Dimeric alpha+beta barrel"/>
    <property type="match status" value="1"/>
</dbReference>
<sequence length="105" mass="12005">MIMRVYRCTVVAGKEAEFREFAFTKSHPWLRKQPGLIAFYAGRPLPDSSERSRCMVQIWENTAAIKAAIGEDWRQPRKLPDEALAFIESVSVEHYDIADEFKAGA</sequence>
<evidence type="ECO:0000259" key="1">
    <source>
        <dbReference type="Pfam" id="PF03992"/>
    </source>
</evidence>
<reference evidence="2 3" key="1">
    <citation type="submission" date="2016-10" db="EMBL/GenBank/DDBJ databases">
        <authorList>
            <person name="Varghese N."/>
            <person name="Submissions S."/>
        </authorList>
    </citation>
    <scope>NUCLEOTIDE SEQUENCE [LARGE SCALE GENOMIC DNA]</scope>
    <source>
        <strain evidence="2 3">DSM 21822</strain>
    </source>
</reference>
<keyword evidence="3" id="KW-1185">Reference proteome</keyword>
<evidence type="ECO:0000313" key="3">
    <source>
        <dbReference type="Proteomes" id="UP000323300"/>
    </source>
</evidence>
<dbReference type="Pfam" id="PF03992">
    <property type="entry name" value="ABM"/>
    <property type="match status" value="1"/>
</dbReference>
<dbReference type="EMBL" id="FOSL01000011">
    <property type="protein sequence ID" value="SFK70995.1"/>
    <property type="molecule type" value="Genomic_DNA"/>
</dbReference>
<dbReference type="AlphaFoldDB" id="A0A1I4BQL4"/>
<dbReference type="InterPro" id="IPR011008">
    <property type="entry name" value="Dimeric_a/b-barrel"/>
</dbReference>
<accession>A0A1I4BQL4</accession>
<protein>
    <submittedName>
        <fullName evidence="2">Antibiotic biosynthesis monooxygenase</fullName>
    </submittedName>
</protein>
<gene>
    <name evidence="2" type="ORF">SAMN04488498_11110</name>
</gene>
<organism evidence="2 3">
    <name type="scientific">Neomesorhizobium albiziae</name>
    <dbReference type="NCBI Taxonomy" id="335020"/>
    <lineage>
        <taxon>Bacteria</taxon>
        <taxon>Pseudomonadati</taxon>
        <taxon>Pseudomonadota</taxon>
        <taxon>Alphaproteobacteria</taxon>
        <taxon>Hyphomicrobiales</taxon>
        <taxon>Phyllobacteriaceae</taxon>
        <taxon>Neomesorhizobium</taxon>
    </lineage>
</organism>
<feature type="domain" description="ABM" evidence="1">
    <location>
        <begin position="1"/>
        <end position="67"/>
    </location>
</feature>